<dbReference type="InterPro" id="IPR026961">
    <property type="entry name" value="PGG_dom"/>
</dbReference>
<feature type="domain" description="PGG" evidence="3">
    <location>
        <begin position="525"/>
        <end position="637"/>
    </location>
</feature>
<sequence length="683" mass="76989">MSSLSKDIVREVLTYDNYDEWQVLMKNYLVGQSLWSVVDETECQPPTGDPSYAAWKEKNSKALHAIQISCGAVMFSHVKTSASASDAWKALANECRSAWGRRRKITETLCSHSQKMKEVLGDDGGEGLSKYRILYDAALNGDWKMAKWFIDKHSEALAAGLDKWSNTALHIAALYGNTQFVIELVKITPPESLARQNCVASTALHLVAEGGTKRMAEVMLERNQSLFHIRDSNGMTPLLSAAVFSRKDVLSYLYSRATDADLNSNLEDCVAVLIHLINAECYGVHVEFPDTHSHTAKKYYKDEEDPVKEEQVSNGFPQRSSTHQLLCYSNKLFWDVLQQIVPSIKEVRRRKLMHLQSRELVKQLFKKVTMMIKNDHKVEQLLGPPLIVAAEFGIVEFVEIALKYYPRLIEYPDANLRCIMQVAVLNRQEKVFKMLNKKGRQITLRTFDRDIYMNNILHLAAKLAPPHQLHSVSGAALQLQRELQWFKAIEMLAPPKYKERKNSQGLTPQLLFSEEHKDLIAKGESWMKETAASCTVAAALIITMMFAAAFTVPGGIRSDTGTPIFEHSHSFLVFVISDAFALFSASTSMLMFLSILTSRYAEIDFLESLPRKLIIGLAMLFLSIASMMATFSSTMFIMLRNRQGPISIILASLGVVPATLFAFLQFPLFVDMMSYTYGSGIFH</sequence>
<gene>
    <name evidence="4" type="ORF">HUJ06_013996</name>
</gene>
<keyword evidence="5" id="KW-1185">Reference proteome</keyword>
<evidence type="ECO:0000256" key="2">
    <source>
        <dbReference type="SAM" id="Phobius"/>
    </source>
</evidence>
<evidence type="ECO:0000313" key="4">
    <source>
        <dbReference type="EMBL" id="DAD39673.1"/>
    </source>
</evidence>
<feature type="transmembrane region" description="Helical" evidence="2">
    <location>
        <begin position="571"/>
        <end position="593"/>
    </location>
</feature>
<dbReference type="SMART" id="SM00248">
    <property type="entry name" value="ANK"/>
    <property type="match status" value="5"/>
</dbReference>
<feature type="transmembrane region" description="Helical" evidence="2">
    <location>
        <begin position="613"/>
        <end position="639"/>
    </location>
</feature>
<dbReference type="SUPFAM" id="SSF48403">
    <property type="entry name" value="Ankyrin repeat"/>
    <property type="match status" value="1"/>
</dbReference>
<dbReference type="Pfam" id="PF12796">
    <property type="entry name" value="Ank_2"/>
    <property type="match status" value="1"/>
</dbReference>
<keyword evidence="2" id="KW-1133">Transmembrane helix</keyword>
<dbReference type="AlphaFoldDB" id="A0A822Z539"/>
<keyword evidence="2" id="KW-0472">Membrane</keyword>
<name>A0A822Z539_NELNU</name>
<dbReference type="Pfam" id="PF13962">
    <property type="entry name" value="PGG"/>
    <property type="match status" value="1"/>
</dbReference>
<dbReference type="PANTHER" id="PTHR24177:SF365">
    <property type="entry name" value="ANKYRIN REPEAT-CONTAINING PROTEIN NPR4-LIKE ISOFORM X1"/>
    <property type="match status" value="1"/>
</dbReference>
<protein>
    <recommendedName>
        <fullName evidence="3">PGG domain-containing protein</fullName>
    </recommendedName>
</protein>
<feature type="repeat" description="ANK" evidence="1">
    <location>
        <begin position="233"/>
        <end position="265"/>
    </location>
</feature>
<reference evidence="4 5" key="1">
    <citation type="journal article" date="2020" name="Mol. Biol. Evol.">
        <title>Distinct Expression and Methylation Patterns for Genes with Different Fates following a Single Whole-Genome Duplication in Flowering Plants.</title>
        <authorList>
            <person name="Shi T."/>
            <person name="Rahmani R.S."/>
            <person name="Gugger P.F."/>
            <person name="Wang M."/>
            <person name="Li H."/>
            <person name="Zhang Y."/>
            <person name="Li Z."/>
            <person name="Wang Q."/>
            <person name="Van de Peer Y."/>
            <person name="Marchal K."/>
            <person name="Chen J."/>
        </authorList>
    </citation>
    <scope>NUCLEOTIDE SEQUENCE [LARGE SCALE GENOMIC DNA]</scope>
    <source>
        <tissue evidence="4">Leaf</tissue>
    </source>
</reference>
<evidence type="ECO:0000313" key="5">
    <source>
        <dbReference type="Proteomes" id="UP000607653"/>
    </source>
</evidence>
<evidence type="ECO:0000259" key="3">
    <source>
        <dbReference type="Pfam" id="PF13962"/>
    </source>
</evidence>
<dbReference type="PANTHER" id="PTHR24177">
    <property type="entry name" value="CASKIN"/>
    <property type="match status" value="1"/>
</dbReference>
<dbReference type="InterPro" id="IPR036770">
    <property type="entry name" value="Ankyrin_rpt-contain_sf"/>
</dbReference>
<dbReference type="InterPro" id="IPR002110">
    <property type="entry name" value="Ankyrin_rpt"/>
</dbReference>
<dbReference type="EMBL" id="DUZY01000005">
    <property type="protein sequence ID" value="DAD39673.1"/>
    <property type="molecule type" value="Genomic_DNA"/>
</dbReference>
<dbReference type="Gene3D" id="1.25.40.20">
    <property type="entry name" value="Ankyrin repeat-containing domain"/>
    <property type="match status" value="2"/>
</dbReference>
<keyword evidence="1" id="KW-0040">ANK repeat</keyword>
<comment type="caution">
    <text evidence="4">The sequence shown here is derived from an EMBL/GenBank/DDBJ whole genome shotgun (WGS) entry which is preliminary data.</text>
</comment>
<evidence type="ECO:0000256" key="1">
    <source>
        <dbReference type="PROSITE-ProRule" id="PRU00023"/>
    </source>
</evidence>
<feature type="transmembrane region" description="Helical" evidence="2">
    <location>
        <begin position="530"/>
        <end position="550"/>
    </location>
</feature>
<dbReference type="PROSITE" id="PS50088">
    <property type="entry name" value="ANK_REPEAT"/>
    <property type="match status" value="1"/>
</dbReference>
<dbReference type="Proteomes" id="UP000607653">
    <property type="component" value="Unassembled WGS sequence"/>
</dbReference>
<accession>A0A822Z539</accession>
<feature type="transmembrane region" description="Helical" evidence="2">
    <location>
        <begin position="646"/>
        <end position="670"/>
    </location>
</feature>
<dbReference type="Pfam" id="PF14223">
    <property type="entry name" value="Retrotran_gag_2"/>
    <property type="match status" value="1"/>
</dbReference>
<organism evidence="4 5">
    <name type="scientific">Nelumbo nucifera</name>
    <name type="common">Sacred lotus</name>
    <dbReference type="NCBI Taxonomy" id="4432"/>
    <lineage>
        <taxon>Eukaryota</taxon>
        <taxon>Viridiplantae</taxon>
        <taxon>Streptophyta</taxon>
        <taxon>Embryophyta</taxon>
        <taxon>Tracheophyta</taxon>
        <taxon>Spermatophyta</taxon>
        <taxon>Magnoliopsida</taxon>
        <taxon>Proteales</taxon>
        <taxon>Nelumbonaceae</taxon>
        <taxon>Nelumbo</taxon>
    </lineage>
</organism>
<keyword evidence="2" id="KW-0812">Transmembrane</keyword>
<proteinExistence type="predicted"/>